<dbReference type="AlphaFoldDB" id="A0A2T9YQH9"/>
<dbReference type="OrthoDB" id="10258141at2759"/>
<dbReference type="Pfam" id="PF03635">
    <property type="entry name" value="Vps35"/>
    <property type="match status" value="1"/>
</dbReference>
<name>A0A2T9YQH9_9FUNG</name>
<feature type="region of interest" description="Disordered" evidence="1">
    <location>
        <begin position="412"/>
        <end position="463"/>
    </location>
</feature>
<evidence type="ECO:0000256" key="1">
    <source>
        <dbReference type="SAM" id="MobiDB-lite"/>
    </source>
</evidence>
<dbReference type="STRING" id="133385.A0A2T9YQH9"/>
<gene>
    <name evidence="2" type="ORF">BB561_002467</name>
</gene>
<dbReference type="PANTHER" id="PTHR11099">
    <property type="entry name" value="VACUOLAR SORTING PROTEIN 35"/>
    <property type="match status" value="1"/>
</dbReference>
<dbReference type="GO" id="GO:0042147">
    <property type="term" value="P:retrograde transport, endosome to Golgi"/>
    <property type="evidence" value="ECO:0007669"/>
    <property type="project" value="InterPro"/>
</dbReference>
<dbReference type="GO" id="GO:0005770">
    <property type="term" value="C:late endosome"/>
    <property type="evidence" value="ECO:0007669"/>
    <property type="project" value="TreeGrafter"/>
</dbReference>
<feature type="compositionally biased region" description="Polar residues" evidence="1">
    <location>
        <begin position="321"/>
        <end position="351"/>
    </location>
</feature>
<dbReference type="PANTHER" id="PTHR11099:SF0">
    <property type="entry name" value="VACUOLAR PROTEIN SORTING-ASSOCIATED PROTEIN 35"/>
    <property type="match status" value="1"/>
</dbReference>
<accession>A0A2T9YQH9</accession>
<evidence type="ECO:0008006" key="4">
    <source>
        <dbReference type="Google" id="ProtNLM"/>
    </source>
</evidence>
<organism evidence="2 3">
    <name type="scientific">Smittium simulii</name>
    <dbReference type="NCBI Taxonomy" id="133385"/>
    <lineage>
        <taxon>Eukaryota</taxon>
        <taxon>Fungi</taxon>
        <taxon>Fungi incertae sedis</taxon>
        <taxon>Zoopagomycota</taxon>
        <taxon>Kickxellomycotina</taxon>
        <taxon>Harpellomycetes</taxon>
        <taxon>Harpellales</taxon>
        <taxon>Legeriomycetaceae</taxon>
        <taxon>Smittium</taxon>
    </lineage>
</organism>
<feature type="compositionally biased region" description="Polar residues" evidence="1">
    <location>
        <begin position="417"/>
        <end position="451"/>
    </location>
</feature>
<dbReference type="Proteomes" id="UP000245383">
    <property type="component" value="Unassembled WGS sequence"/>
</dbReference>
<dbReference type="GO" id="GO:0006886">
    <property type="term" value="P:intracellular protein transport"/>
    <property type="evidence" value="ECO:0007669"/>
    <property type="project" value="TreeGrafter"/>
</dbReference>
<comment type="caution">
    <text evidence="2">The sequence shown here is derived from an EMBL/GenBank/DDBJ whole genome shotgun (WGS) entry which is preliminary data.</text>
</comment>
<keyword evidence="3" id="KW-1185">Reference proteome</keyword>
<reference evidence="2 3" key="1">
    <citation type="journal article" date="2018" name="MBio">
        <title>Comparative Genomics Reveals the Core Gene Toolbox for the Fungus-Insect Symbiosis.</title>
        <authorList>
            <person name="Wang Y."/>
            <person name="Stata M."/>
            <person name="Wang W."/>
            <person name="Stajich J.E."/>
            <person name="White M.M."/>
            <person name="Moncalvo J.M."/>
        </authorList>
    </citation>
    <scope>NUCLEOTIDE SEQUENCE [LARGE SCALE GENOMIC DNA]</scope>
    <source>
        <strain evidence="2 3">SWE-8-4</strain>
    </source>
</reference>
<dbReference type="GO" id="GO:0030906">
    <property type="term" value="C:retromer, cargo-selective complex"/>
    <property type="evidence" value="ECO:0007669"/>
    <property type="project" value="InterPro"/>
</dbReference>
<dbReference type="EMBL" id="MBFR01000085">
    <property type="protein sequence ID" value="PVU94566.1"/>
    <property type="molecule type" value="Genomic_DNA"/>
</dbReference>
<dbReference type="GO" id="GO:0005829">
    <property type="term" value="C:cytosol"/>
    <property type="evidence" value="ECO:0007669"/>
    <property type="project" value="GOC"/>
</dbReference>
<proteinExistence type="predicted"/>
<evidence type="ECO:0000313" key="2">
    <source>
        <dbReference type="EMBL" id="PVU94566.1"/>
    </source>
</evidence>
<feature type="compositionally biased region" description="Basic and acidic residues" evidence="1">
    <location>
        <begin position="452"/>
        <end position="463"/>
    </location>
</feature>
<dbReference type="InterPro" id="IPR005378">
    <property type="entry name" value="Vps35"/>
</dbReference>
<protein>
    <recommendedName>
        <fullName evidence="4">Vacuolar protein sorting-associated protein 35</fullName>
    </recommendedName>
</protein>
<feature type="region of interest" description="Disordered" evidence="1">
    <location>
        <begin position="318"/>
        <end position="378"/>
    </location>
</feature>
<evidence type="ECO:0000313" key="3">
    <source>
        <dbReference type="Proteomes" id="UP000245383"/>
    </source>
</evidence>
<sequence length="614" mass="68927">MEQKTSIAEILTAVRAQHTLMKTSMETDKVMDALKHCSNILNQLRASALSPKEYNSLYFTIFDSLQLLAPYLKELHLSGKQNLADLYELVQYAGSVVTRLYLIITVGSAYISLTSTANNSKKISSPIEEPPVKEILFDMLEMARGVQHPIRGLFLRYYLGQMTKDYLPTGTADGPSGNIDDSIHFLLANFTEMNKLWVRMQHQGLSKDRAKREEERRDLRTLVGSNLLRLSLLDGVTLPKYHNTILPSMLSQVVSCKDPLAQEYLMEATVQAFSDECHLNTLGMLTSTLGKLHPKVLITGIIISLADRVTLYYSQKKLETSKNSQSNQPQLDLTQSKNKLPSTLEATSNILKQDDKTTSSTNTNENKSLEPHILPPNVNTADECTNLVLNNTDQNIETKSDSFKDDLVANESHDTTNELPEQQTGTLNCDENNTSNSEPILTNPENTSNISKIEKSGSEKDTIEKSEPFANSSQVLPLNSNQKIDSLSLSSDTADLTLAQQPDINIEQTIVNDSITEKFDTVIQDKEEMSDNSTKQALVDENLIIQFWEHTHKLLEFRTDLLLSDIVLICNSMLKMALTCIPESLDFANRILEYIKQKLDTKDFTSNDNNNDLY</sequence>